<protein>
    <submittedName>
        <fullName evidence="1">DUF4905 domain-containing protein</fullName>
    </submittedName>
</protein>
<name>A0ABV6HNL1_9SPHI</name>
<gene>
    <name evidence="1" type="ORF">ACFFI0_19325</name>
</gene>
<dbReference type="Pfam" id="PF16248">
    <property type="entry name" value="DUF4905"/>
    <property type="match status" value="1"/>
</dbReference>
<organism evidence="1 2">
    <name type="scientific">Olivibacter oleidegradans</name>
    <dbReference type="NCBI Taxonomy" id="760123"/>
    <lineage>
        <taxon>Bacteria</taxon>
        <taxon>Pseudomonadati</taxon>
        <taxon>Bacteroidota</taxon>
        <taxon>Sphingobacteriia</taxon>
        <taxon>Sphingobacteriales</taxon>
        <taxon>Sphingobacteriaceae</taxon>
        <taxon>Olivibacter</taxon>
    </lineage>
</organism>
<evidence type="ECO:0000313" key="1">
    <source>
        <dbReference type="EMBL" id="MFC0320487.1"/>
    </source>
</evidence>
<proteinExistence type="predicted"/>
<dbReference type="EMBL" id="JBHLWO010000002">
    <property type="protein sequence ID" value="MFC0320487.1"/>
    <property type="molecule type" value="Genomic_DNA"/>
</dbReference>
<sequence length="247" mass="28751">MTKAFSYLYEGTIWKIDIHELSGMLAIEWRDQDGLPYFSVIHYRSGRLLSDHIHYGDRWWTLAAVNTNQLFLQHYPQPNQGQTQGLVAIDIHSKQVTWEQFNLQFVELTQEGIAVKQRFSDTNAVSLLEPLSGSILENHTLLNKLSPLPRNIRSASPVHRTPPLPITSTLVGPYFFLETDGKELWAYHERKEDKLQLILTVIQEHNVQFKECIVDRLDHLLPEVFFMVGQQLFFVTNNKREIVSYFV</sequence>
<dbReference type="InterPro" id="IPR032595">
    <property type="entry name" value="DUF4905"/>
</dbReference>
<accession>A0ABV6HNL1</accession>
<reference evidence="1 2" key="1">
    <citation type="submission" date="2024-09" db="EMBL/GenBank/DDBJ databases">
        <authorList>
            <person name="Sun Q."/>
            <person name="Mori K."/>
        </authorList>
    </citation>
    <scope>NUCLEOTIDE SEQUENCE [LARGE SCALE GENOMIC DNA]</scope>
    <source>
        <strain evidence="1 2">CCM 7765</strain>
    </source>
</reference>
<comment type="caution">
    <text evidence="1">The sequence shown here is derived from an EMBL/GenBank/DDBJ whole genome shotgun (WGS) entry which is preliminary data.</text>
</comment>
<dbReference type="Proteomes" id="UP001589774">
    <property type="component" value="Unassembled WGS sequence"/>
</dbReference>
<dbReference type="RefSeq" id="WP_130856817.1">
    <property type="nucleotide sequence ID" value="NZ_JBHLWO010000002.1"/>
</dbReference>
<evidence type="ECO:0000313" key="2">
    <source>
        <dbReference type="Proteomes" id="UP001589774"/>
    </source>
</evidence>
<keyword evidence="2" id="KW-1185">Reference proteome</keyword>